<reference evidence="2 3" key="1">
    <citation type="journal article" date="2018" name="Science">
        <title>The opium poppy genome and morphinan production.</title>
        <authorList>
            <person name="Guo L."/>
            <person name="Winzer T."/>
            <person name="Yang X."/>
            <person name="Li Y."/>
            <person name="Ning Z."/>
            <person name="He Z."/>
            <person name="Teodor R."/>
            <person name="Lu Y."/>
            <person name="Bowser T.A."/>
            <person name="Graham I.A."/>
            <person name="Ye K."/>
        </authorList>
    </citation>
    <scope>NUCLEOTIDE SEQUENCE [LARGE SCALE GENOMIC DNA]</scope>
    <source>
        <strain evidence="3">cv. HN1</strain>
        <tissue evidence="2">Leaves</tissue>
    </source>
</reference>
<evidence type="ECO:0008006" key="4">
    <source>
        <dbReference type="Google" id="ProtNLM"/>
    </source>
</evidence>
<keyword evidence="1" id="KW-0732">Signal</keyword>
<feature type="chain" id="PRO_5021437395" description="Secreted protein" evidence="1">
    <location>
        <begin position="23"/>
        <end position="159"/>
    </location>
</feature>
<protein>
    <recommendedName>
        <fullName evidence="4">Secreted protein</fullName>
    </recommendedName>
</protein>
<organism evidence="2 3">
    <name type="scientific">Papaver somniferum</name>
    <name type="common">Opium poppy</name>
    <dbReference type="NCBI Taxonomy" id="3469"/>
    <lineage>
        <taxon>Eukaryota</taxon>
        <taxon>Viridiplantae</taxon>
        <taxon>Streptophyta</taxon>
        <taxon>Embryophyta</taxon>
        <taxon>Tracheophyta</taxon>
        <taxon>Spermatophyta</taxon>
        <taxon>Magnoliopsida</taxon>
        <taxon>Ranunculales</taxon>
        <taxon>Papaveraceae</taxon>
        <taxon>Papaveroideae</taxon>
        <taxon>Papaver</taxon>
    </lineage>
</organism>
<dbReference type="EMBL" id="CM010717">
    <property type="protein sequence ID" value="RZC53795.1"/>
    <property type="molecule type" value="Genomic_DNA"/>
</dbReference>
<dbReference type="Gramene" id="RZC53795">
    <property type="protein sequence ID" value="RZC53795"/>
    <property type="gene ID" value="C5167_012669"/>
</dbReference>
<sequence>MKTKISVWILAAVFARLKGTCSKFYVTREWMCGGTRYSIVVVFPEYSKNMANTEVPRMLMLVVSLRCEVAINYYSQLDGVPMHIAGQDDSLHGSSPRTFLTEIYAPTFLTTITCVLRTCAEVLVHLMDILSHTSEVPCKEDDEWQNTHAIAGNRLIFPA</sequence>
<gene>
    <name evidence="2" type="ORF">C5167_012669</name>
</gene>
<dbReference type="AlphaFoldDB" id="A0A4Y7J2C5"/>
<name>A0A4Y7J2C5_PAPSO</name>
<keyword evidence="3" id="KW-1185">Reference proteome</keyword>
<evidence type="ECO:0000313" key="2">
    <source>
        <dbReference type="EMBL" id="RZC53795.1"/>
    </source>
</evidence>
<evidence type="ECO:0000256" key="1">
    <source>
        <dbReference type="SAM" id="SignalP"/>
    </source>
</evidence>
<proteinExistence type="predicted"/>
<dbReference type="Proteomes" id="UP000316621">
    <property type="component" value="Chromosome 3"/>
</dbReference>
<accession>A0A4Y7J2C5</accession>
<feature type="signal peptide" evidence="1">
    <location>
        <begin position="1"/>
        <end position="22"/>
    </location>
</feature>
<evidence type="ECO:0000313" key="3">
    <source>
        <dbReference type="Proteomes" id="UP000316621"/>
    </source>
</evidence>